<name>A0A443ITF9_9BACI</name>
<dbReference type="AlphaFoldDB" id="A0A443ITF9"/>
<dbReference type="FunFam" id="3.40.50.300:FF:000134">
    <property type="entry name" value="Iron-enterobactin ABC transporter ATP-binding protein"/>
    <property type="match status" value="1"/>
</dbReference>
<protein>
    <submittedName>
        <fullName evidence="6">Metal ABC transporter ATP-binding protein</fullName>
    </submittedName>
</protein>
<organism evidence="6 7">
    <name type="scientific">Siminovitchia fortis</name>
    <dbReference type="NCBI Taxonomy" id="254758"/>
    <lineage>
        <taxon>Bacteria</taxon>
        <taxon>Bacillati</taxon>
        <taxon>Bacillota</taxon>
        <taxon>Bacilli</taxon>
        <taxon>Bacillales</taxon>
        <taxon>Bacillaceae</taxon>
        <taxon>Siminovitchia</taxon>
    </lineage>
</organism>
<dbReference type="RefSeq" id="WP_120072831.1">
    <property type="nucleotide sequence ID" value="NZ_CP126113.1"/>
</dbReference>
<dbReference type="OrthoDB" id="9806726at2"/>
<dbReference type="InterPro" id="IPR003593">
    <property type="entry name" value="AAA+_ATPase"/>
</dbReference>
<evidence type="ECO:0000256" key="1">
    <source>
        <dbReference type="ARBA" id="ARBA00005417"/>
    </source>
</evidence>
<dbReference type="GO" id="GO:0005524">
    <property type="term" value="F:ATP binding"/>
    <property type="evidence" value="ECO:0007669"/>
    <property type="project" value="UniProtKB-KW"/>
</dbReference>
<dbReference type="GO" id="GO:0016887">
    <property type="term" value="F:ATP hydrolysis activity"/>
    <property type="evidence" value="ECO:0007669"/>
    <property type="project" value="InterPro"/>
</dbReference>
<dbReference type="Pfam" id="PF00005">
    <property type="entry name" value="ABC_tran"/>
    <property type="match status" value="1"/>
</dbReference>
<reference evidence="6" key="1">
    <citation type="submission" date="2018-12" db="EMBL/GenBank/DDBJ databases">
        <authorList>
            <person name="Sun L."/>
            <person name="Chen Z."/>
        </authorList>
    </citation>
    <scope>NUCLEOTIDE SEQUENCE [LARGE SCALE GENOMIC DNA]</scope>
    <source>
        <strain evidence="6">DSM 16012</strain>
    </source>
</reference>
<accession>A0A443ITF9</accession>
<evidence type="ECO:0000256" key="4">
    <source>
        <dbReference type="ARBA" id="ARBA00022840"/>
    </source>
</evidence>
<dbReference type="Gene3D" id="3.40.50.300">
    <property type="entry name" value="P-loop containing nucleotide triphosphate hydrolases"/>
    <property type="match status" value="1"/>
</dbReference>
<dbReference type="InterPro" id="IPR027417">
    <property type="entry name" value="P-loop_NTPase"/>
</dbReference>
<evidence type="ECO:0000256" key="2">
    <source>
        <dbReference type="ARBA" id="ARBA00022448"/>
    </source>
</evidence>
<gene>
    <name evidence="6" type="ORF">D4N35_009410</name>
</gene>
<evidence type="ECO:0000256" key="3">
    <source>
        <dbReference type="ARBA" id="ARBA00022741"/>
    </source>
</evidence>
<dbReference type="SUPFAM" id="SSF52540">
    <property type="entry name" value="P-loop containing nucleoside triphosphate hydrolases"/>
    <property type="match status" value="1"/>
</dbReference>
<keyword evidence="7" id="KW-1185">Reference proteome</keyword>
<dbReference type="PANTHER" id="PTHR42734:SF5">
    <property type="entry name" value="IRON TRANSPORT SYSTEM ATP-BINDING PROTEIN HI_0361-RELATED"/>
    <property type="match status" value="1"/>
</dbReference>
<comment type="caution">
    <text evidence="6">The sequence shown here is derived from an EMBL/GenBank/DDBJ whole genome shotgun (WGS) entry which is preliminary data.</text>
</comment>
<dbReference type="PROSITE" id="PS50893">
    <property type="entry name" value="ABC_TRANSPORTER_2"/>
    <property type="match status" value="1"/>
</dbReference>
<dbReference type="CDD" id="cd03235">
    <property type="entry name" value="ABC_Metallic_Cations"/>
    <property type="match status" value="1"/>
</dbReference>
<keyword evidence="2" id="KW-0813">Transport</keyword>
<evidence type="ECO:0000313" key="6">
    <source>
        <dbReference type="EMBL" id="RWR10614.1"/>
    </source>
</evidence>
<dbReference type="PANTHER" id="PTHR42734">
    <property type="entry name" value="METAL TRANSPORT SYSTEM ATP-BINDING PROTEIN TM_0124-RELATED"/>
    <property type="match status" value="1"/>
</dbReference>
<keyword evidence="3" id="KW-0547">Nucleotide-binding</keyword>
<dbReference type="SMART" id="SM00382">
    <property type="entry name" value="AAA"/>
    <property type="match status" value="1"/>
</dbReference>
<dbReference type="InterPro" id="IPR003439">
    <property type="entry name" value="ABC_transporter-like_ATP-bd"/>
</dbReference>
<dbReference type="EMBL" id="QYTU02000018">
    <property type="protein sequence ID" value="RWR10614.1"/>
    <property type="molecule type" value="Genomic_DNA"/>
</dbReference>
<dbReference type="SMR" id="A0A443ITF9"/>
<proteinExistence type="inferred from homology"/>
<evidence type="ECO:0000259" key="5">
    <source>
        <dbReference type="PROSITE" id="PS50893"/>
    </source>
</evidence>
<dbReference type="Proteomes" id="UP000273811">
    <property type="component" value="Unassembled WGS sequence"/>
</dbReference>
<dbReference type="InterPro" id="IPR050153">
    <property type="entry name" value="Metal_Ion_Import_ABC"/>
</dbReference>
<dbReference type="PROSITE" id="PS00211">
    <property type="entry name" value="ABC_TRANSPORTER_1"/>
    <property type="match status" value="1"/>
</dbReference>
<comment type="similarity">
    <text evidence="1">Belongs to the ABC transporter superfamily.</text>
</comment>
<dbReference type="InterPro" id="IPR017871">
    <property type="entry name" value="ABC_transporter-like_CS"/>
</dbReference>
<feature type="domain" description="ABC transporter" evidence="5">
    <location>
        <begin position="7"/>
        <end position="239"/>
    </location>
</feature>
<keyword evidence="4 6" id="KW-0067">ATP-binding</keyword>
<sequence>MMNKKKLTVSHLYVSYHGTEVLRDINFTIEKGKLIGIIGPNGAGKSTMMKAMLGLIPKDSGSIEFGGSPIREMRKKIAYVPQRSNIDWDFPIVVKDTVLLGTYPKLGLFRRPTKNDKEWALECLAKVGMENFADSQIGELSGGQQQRVFLARSLAQKADLFFLDEPFVGIDVSSEDVIINILKTLRDEGKTVFVVHHDLTKVENYFDDLILINKELIGAGPVNHVFRPELMQAAYKAPLGMLESLGVGI</sequence>
<evidence type="ECO:0000313" key="7">
    <source>
        <dbReference type="Proteomes" id="UP000273811"/>
    </source>
</evidence>